<accession>A0AAV0X7C5</accession>
<dbReference type="AlphaFoldDB" id="A0AAV0X7C5"/>
<proteinExistence type="predicted"/>
<comment type="caution">
    <text evidence="1">The sequence shown here is derived from an EMBL/GenBank/DDBJ whole genome shotgun (WGS) entry which is preliminary data.</text>
</comment>
<gene>
    <name evidence="1" type="ORF">MEUPH1_LOCUS19081</name>
</gene>
<organism evidence="1 2">
    <name type="scientific">Macrosiphum euphorbiae</name>
    <name type="common">potato aphid</name>
    <dbReference type="NCBI Taxonomy" id="13131"/>
    <lineage>
        <taxon>Eukaryota</taxon>
        <taxon>Metazoa</taxon>
        <taxon>Ecdysozoa</taxon>
        <taxon>Arthropoda</taxon>
        <taxon>Hexapoda</taxon>
        <taxon>Insecta</taxon>
        <taxon>Pterygota</taxon>
        <taxon>Neoptera</taxon>
        <taxon>Paraneoptera</taxon>
        <taxon>Hemiptera</taxon>
        <taxon>Sternorrhyncha</taxon>
        <taxon>Aphidomorpha</taxon>
        <taxon>Aphidoidea</taxon>
        <taxon>Aphididae</taxon>
        <taxon>Macrosiphini</taxon>
        <taxon>Macrosiphum</taxon>
    </lineage>
</organism>
<dbReference type="Proteomes" id="UP001160148">
    <property type="component" value="Unassembled WGS sequence"/>
</dbReference>
<evidence type="ECO:0000313" key="1">
    <source>
        <dbReference type="EMBL" id="CAI6364230.1"/>
    </source>
</evidence>
<reference evidence="1 2" key="1">
    <citation type="submission" date="2023-01" db="EMBL/GenBank/DDBJ databases">
        <authorList>
            <person name="Whitehead M."/>
        </authorList>
    </citation>
    <scope>NUCLEOTIDE SEQUENCE [LARGE SCALE GENOMIC DNA]</scope>
</reference>
<protein>
    <submittedName>
        <fullName evidence="1">Uncharacterized protein</fullName>
    </submittedName>
</protein>
<name>A0AAV0X7C5_9HEMI</name>
<keyword evidence="2" id="KW-1185">Reference proteome</keyword>
<evidence type="ECO:0000313" key="2">
    <source>
        <dbReference type="Proteomes" id="UP001160148"/>
    </source>
</evidence>
<dbReference type="EMBL" id="CARXXK010000003">
    <property type="protein sequence ID" value="CAI6364230.1"/>
    <property type="molecule type" value="Genomic_DNA"/>
</dbReference>
<sequence>MVYGRWAAWKKFPGRSEGASPPLLEIEDICNNCTNPEMSAKGKGLLYQRKRFEFIFGMFMMHPILNLILKVSSVLQSPKLNLLLAIDNDVRSLTLNLKSMRNENIFEQAVALCKKHGIIVPDVIRRKVSTQIDNKSKSQFFLKNKLDEMKISVYYELLDDLLSAMDSRFNQETLSLIEAIASLLHMEIKPEMIDVLAKFSNTSSTDLKTEINLLKHLPKSDKPNGTSSEWHSL</sequence>